<protein>
    <submittedName>
        <fullName evidence="1">Uncharacterized protein</fullName>
    </submittedName>
</protein>
<evidence type="ECO:0000313" key="2">
    <source>
        <dbReference type="Proteomes" id="UP000076858"/>
    </source>
</evidence>
<comment type="caution">
    <text evidence="1">The sequence shown here is derived from an EMBL/GenBank/DDBJ whole genome shotgun (WGS) entry which is preliminary data.</text>
</comment>
<dbReference type="AlphaFoldDB" id="A0A164GX08"/>
<evidence type="ECO:0000313" key="1">
    <source>
        <dbReference type="EMBL" id="KZR99457.1"/>
    </source>
</evidence>
<proteinExistence type="predicted"/>
<reference evidence="1 2" key="1">
    <citation type="submission" date="2016-03" db="EMBL/GenBank/DDBJ databases">
        <title>EvidentialGene: Evidence-directed Construction of Genes on Genomes.</title>
        <authorList>
            <person name="Gilbert D.G."/>
            <person name="Choi J.-H."/>
            <person name="Mockaitis K."/>
            <person name="Colbourne J."/>
            <person name="Pfrender M."/>
        </authorList>
    </citation>
    <scope>NUCLEOTIDE SEQUENCE [LARGE SCALE GENOMIC DNA]</scope>
    <source>
        <strain evidence="1 2">Xinb3</strain>
        <tissue evidence="1">Complete organism</tissue>
    </source>
</reference>
<dbReference type="Proteomes" id="UP000076858">
    <property type="component" value="Unassembled WGS sequence"/>
</dbReference>
<feature type="non-terminal residue" evidence="1">
    <location>
        <position position="1"/>
    </location>
</feature>
<dbReference type="EMBL" id="LRGB01013580">
    <property type="protein sequence ID" value="KZR99457.1"/>
    <property type="molecule type" value="Genomic_DNA"/>
</dbReference>
<sequence length="74" mass="8309">EEKAKRNQYNTLKKSERARAGVLSVRCVQVIRACEIKRGATSNQQFTIGPIVQASLFPQLHDSKNRLVGLQTNL</sequence>
<organism evidence="1 2">
    <name type="scientific">Daphnia magna</name>
    <dbReference type="NCBI Taxonomy" id="35525"/>
    <lineage>
        <taxon>Eukaryota</taxon>
        <taxon>Metazoa</taxon>
        <taxon>Ecdysozoa</taxon>
        <taxon>Arthropoda</taxon>
        <taxon>Crustacea</taxon>
        <taxon>Branchiopoda</taxon>
        <taxon>Diplostraca</taxon>
        <taxon>Cladocera</taxon>
        <taxon>Anomopoda</taxon>
        <taxon>Daphniidae</taxon>
        <taxon>Daphnia</taxon>
    </lineage>
</organism>
<keyword evidence="2" id="KW-1185">Reference proteome</keyword>
<name>A0A164GX08_9CRUS</name>
<gene>
    <name evidence="1" type="ORF">APZ42_004661</name>
</gene>
<accession>A0A164GX08</accession>